<dbReference type="Proteomes" id="UP000001959">
    <property type="component" value="Chromosome"/>
</dbReference>
<keyword evidence="1" id="KW-0966">Cell projection</keyword>
<dbReference type="AlphaFoldDB" id="Q0C5J3"/>
<proteinExistence type="predicted"/>
<accession>Q0C5J3</accession>
<reference evidence="1 2" key="1">
    <citation type="journal article" date="2006" name="J. Bacteriol.">
        <title>Comparative genomic evidence for a close relationship between the dimorphic prosthecate bacteria Hyphomonas neptunium and Caulobacter crescentus.</title>
        <authorList>
            <person name="Badger J.H."/>
            <person name="Hoover T.R."/>
            <person name="Brun Y.V."/>
            <person name="Weiner R.M."/>
            <person name="Laub M.T."/>
            <person name="Alexandre G."/>
            <person name="Mrazek J."/>
            <person name="Ren Q."/>
            <person name="Paulsen I.T."/>
            <person name="Nelson K.E."/>
            <person name="Khouri H.M."/>
            <person name="Radune D."/>
            <person name="Sosa J."/>
            <person name="Dodson R.J."/>
            <person name="Sullivan S.A."/>
            <person name="Rosovitz M.J."/>
            <person name="Madupu R."/>
            <person name="Brinkac L.M."/>
            <person name="Durkin A.S."/>
            <person name="Daugherty S.C."/>
            <person name="Kothari S.P."/>
            <person name="Giglio M.G."/>
            <person name="Zhou L."/>
            <person name="Haft D.H."/>
            <person name="Selengut J.D."/>
            <person name="Davidsen T.M."/>
            <person name="Yang Q."/>
            <person name="Zafar N."/>
            <person name="Ward N.L."/>
        </authorList>
    </citation>
    <scope>NUCLEOTIDE SEQUENCE [LARGE SCALE GENOMIC DNA]</scope>
    <source>
        <strain evidence="1 2">ATCC 15444</strain>
    </source>
</reference>
<name>Q0C5J3_HYPNA</name>
<keyword evidence="1" id="KW-0282">Flagellum</keyword>
<dbReference type="eggNOG" id="COG1815">
    <property type="taxonomic scope" value="Bacteria"/>
</dbReference>
<dbReference type="STRING" id="228405.HNE_0269"/>
<sequence>MNCPMISDLQLFQVYGAMARHAAESQKVSATNVANADAPGFKAGEIESFEAFLSRTMQAGGVDDMMSGFKVGTSGAPADPNGNNVSLEREVFNSAEAMGQHNMALTVYSKSIDLLRTALGKPR</sequence>
<gene>
    <name evidence="1" type="ordered locus">HNE_0269</name>
</gene>
<dbReference type="HOGENOM" id="CLU_125463_2_1_5"/>
<organism evidence="1 2">
    <name type="scientific">Hyphomonas neptunium (strain ATCC 15444)</name>
    <dbReference type="NCBI Taxonomy" id="228405"/>
    <lineage>
        <taxon>Bacteria</taxon>
        <taxon>Pseudomonadati</taxon>
        <taxon>Pseudomonadota</taxon>
        <taxon>Alphaproteobacteria</taxon>
        <taxon>Hyphomonadales</taxon>
        <taxon>Hyphomonadaceae</taxon>
        <taxon>Hyphomonas</taxon>
    </lineage>
</organism>
<dbReference type="KEGG" id="hne:HNE_0269"/>
<evidence type="ECO:0000313" key="2">
    <source>
        <dbReference type="Proteomes" id="UP000001959"/>
    </source>
</evidence>
<keyword evidence="1" id="KW-0969">Cilium</keyword>
<evidence type="ECO:0000313" key="1">
    <source>
        <dbReference type="EMBL" id="ABI76478.1"/>
    </source>
</evidence>
<keyword evidence="2" id="KW-1185">Reference proteome</keyword>
<dbReference type="NCBIfam" id="NF009270">
    <property type="entry name" value="PRK12627.1"/>
    <property type="match status" value="1"/>
</dbReference>
<protein>
    <submittedName>
        <fullName evidence="1">Putative flagellar protein</fullName>
    </submittedName>
</protein>
<dbReference type="EMBL" id="CP000158">
    <property type="protein sequence ID" value="ABI76478.1"/>
    <property type="molecule type" value="Genomic_DNA"/>
</dbReference>